<protein>
    <recommendedName>
        <fullName evidence="2">Antitoxin</fullName>
    </recommendedName>
</protein>
<comment type="similarity">
    <text evidence="1 2">Belongs to the phD/YefM antitoxin family.</text>
</comment>
<name>A0A2K8U384_9GAMM</name>
<reference evidence="4 5" key="1">
    <citation type="submission" date="2017-03" db="EMBL/GenBank/DDBJ databases">
        <title>Complete genome sequence of Candidatus 'Thiodictyon syntrophicum' sp. nov. strain Cad16T, a photolithoautotroph purple sulfur bacterium isolated from an alpine meromictic lake.</title>
        <authorList>
            <person name="Luedin S.M."/>
            <person name="Pothier J.F."/>
            <person name="Danza F."/>
            <person name="Storelli N."/>
            <person name="Wittwer M."/>
            <person name="Tonolla M."/>
        </authorList>
    </citation>
    <scope>NUCLEOTIDE SEQUENCE [LARGE SCALE GENOMIC DNA]</scope>
    <source>
        <strain evidence="4 5">Cad16T</strain>
    </source>
</reference>
<gene>
    <name evidence="4" type="ORF">THSYN_02860</name>
</gene>
<dbReference type="OrthoDB" id="72009at2"/>
<dbReference type="Gene3D" id="3.40.1620.10">
    <property type="entry name" value="YefM-like domain"/>
    <property type="match status" value="1"/>
</dbReference>
<accession>A0A2K8U384</accession>
<dbReference type="Pfam" id="PF02604">
    <property type="entry name" value="PhdYeFM_antitox"/>
    <property type="match status" value="1"/>
</dbReference>
<dbReference type="AlphaFoldDB" id="A0A2K8U384"/>
<keyword evidence="5" id="KW-1185">Reference proteome</keyword>
<organism evidence="4 5">
    <name type="scientific">Candidatus Thiodictyon syntrophicum</name>
    <dbReference type="NCBI Taxonomy" id="1166950"/>
    <lineage>
        <taxon>Bacteria</taxon>
        <taxon>Pseudomonadati</taxon>
        <taxon>Pseudomonadota</taxon>
        <taxon>Gammaproteobacteria</taxon>
        <taxon>Chromatiales</taxon>
        <taxon>Chromatiaceae</taxon>
        <taxon>Thiodictyon</taxon>
    </lineage>
</organism>
<dbReference type="InterPro" id="IPR036165">
    <property type="entry name" value="YefM-like_sf"/>
</dbReference>
<dbReference type="RefSeq" id="WP_100917818.1">
    <property type="nucleotide sequence ID" value="NZ_CP020370.1"/>
</dbReference>
<proteinExistence type="inferred from homology"/>
<dbReference type="NCBIfam" id="TIGR01552">
    <property type="entry name" value="phd_fam"/>
    <property type="match status" value="1"/>
</dbReference>
<dbReference type="SUPFAM" id="SSF143120">
    <property type="entry name" value="YefM-like"/>
    <property type="match status" value="1"/>
</dbReference>
<dbReference type="KEGG" id="tsy:THSYN_02860"/>
<dbReference type="InterPro" id="IPR006442">
    <property type="entry name" value="Antitoxin_Phd/YefM"/>
</dbReference>
<dbReference type="EMBL" id="CP020370">
    <property type="protein sequence ID" value="AUB80007.1"/>
    <property type="molecule type" value="Genomic_DNA"/>
</dbReference>
<sequence>MAITTISSREFNQDTSGAKNAARNGPVIITDRGRPAHVLLTIEEYRRIAGGGRKIADLLAMPGIDEVEMEIPRWDELPRPADLS</sequence>
<comment type="function">
    <text evidence="2">Antitoxin component of a type II toxin-antitoxin (TA) system.</text>
</comment>
<evidence type="ECO:0000256" key="1">
    <source>
        <dbReference type="ARBA" id="ARBA00009981"/>
    </source>
</evidence>
<evidence type="ECO:0000256" key="2">
    <source>
        <dbReference type="RuleBase" id="RU362080"/>
    </source>
</evidence>
<evidence type="ECO:0000313" key="5">
    <source>
        <dbReference type="Proteomes" id="UP000232638"/>
    </source>
</evidence>
<dbReference type="Proteomes" id="UP000232638">
    <property type="component" value="Chromosome"/>
</dbReference>
<evidence type="ECO:0000313" key="4">
    <source>
        <dbReference type="EMBL" id="AUB80007.1"/>
    </source>
</evidence>
<feature type="region of interest" description="Disordered" evidence="3">
    <location>
        <begin position="1"/>
        <end position="26"/>
    </location>
</feature>
<feature type="compositionally biased region" description="Polar residues" evidence="3">
    <location>
        <begin position="1"/>
        <end position="18"/>
    </location>
</feature>
<evidence type="ECO:0000256" key="3">
    <source>
        <dbReference type="SAM" id="MobiDB-lite"/>
    </source>
</evidence>